<dbReference type="EMBL" id="MWPH01000002">
    <property type="protein sequence ID" value="OVE85117.1"/>
    <property type="molecule type" value="Genomic_DNA"/>
</dbReference>
<dbReference type="PANTHER" id="PTHR34216">
    <property type="match status" value="1"/>
</dbReference>
<feature type="region of interest" description="Disordered" evidence="3">
    <location>
        <begin position="19"/>
        <end position="69"/>
    </location>
</feature>
<evidence type="ECO:0000256" key="3">
    <source>
        <dbReference type="SAM" id="MobiDB-lite"/>
    </source>
</evidence>
<dbReference type="InterPro" id="IPR051398">
    <property type="entry name" value="Polysacch_Deacetylase"/>
</dbReference>
<evidence type="ECO:0000256" key="2">
    <source>
        <dbReference type="ARBA" id="ARBA00022729"/>
    </source>
</evidence>
<dbReference type="GO" id="GO:0005975">
    <property type="term" value="P:carbohydrate metabolic process"/>
    <property type="evidence" value="ECO:0007669"/>
    <property type="project" value="InterPro"/>
</dbReference>
<evidence type="ECO:0000313" key="6">
    <source>
        <dbReference type="Proteomes" id="UP000196084"/>
    </source>
</evidence>
<accession>A0A202EA66</accession>
<dbReference type="PROSITE" id="PS51677">
    <property type="entry name" value="NODB"/>
    <property type="match status" value="1"/>
</dbReference>
<reference evidence="5 6" key="1">
    <citation type="submission" date="2017-02" db="EMBL/GenBank/DDBJ databases">
        <title>Natronthermophilus aegyptiacus gen. nov.,sp. nov., an aerobic, extremely halophilic alkalithermophilic archaeon isolated from the athalassohaline Wadi An Natrun, Egypt.</title>
        <authorList>
            <person name="Zhao B."/>
        </authorList>
    </citation>
    <scope>NUCLEOTIDE SEQUENCE [LARGE SCALE GENOMIC DNA]</scope>
    <source>
        <strain evidence="5 6">CGMCC 1.3597</strain>
    </source>
</reference>
<dbReference type="PROSITE" id="PS51257">
    <property type="entry name" value="PROKAR_LIPOPROTEIN"/>
    <property type="match status" value="1"/>
</dbReference>
<evidence type="ECO:0000256" key="1">
    <source>
        <dbReference type="ARBA" id="ARBA00004613"/>
    </source>
</evidence>
<organism evidence="5 6">
    <name type="scientific">Natronolimnobius baerhuensis</name>
    <dbReference type="NCBI Taxonomy" id="253108"/>
    <lineage>
        <taxon>Archaea</taxon>
        <taxon>Methanobacteriati</taxon>
        <taxon>Methanobacteriota</taxon>
        <taxon>Stenosarchaea group</taxon>
        <taxon>Halobacteria</taxon>
        <taxon>Halobacteriales</taxon>
        <taxon>Natrialbaceae</taxon>
        <taxon>Natronolimnobius</taxon>
    </lineage>
</organism>
<feature type="domain" description="NodB homology" evidence="4">
    <location>
        <begin position="214"/>
        <end position="421"/>
    </location>
</feature>
<dbReference type="Proteomes" id="UP000196084">
    <property type="component" value="Unassembled WGS sequence"/>
</dbReference>
<comment type="subcellular location">
    <subcellularLocation>
        <location evidence="1">Secreted</location>
    </subcellularLocation>
</comment>
<sequence length="436" mass="48188">MKRRSYLTTSAITVTAFAGCTGGDSAQRSQDDATVDDDDRDDADGGEDSVDEGDSDDDERADDGPGILGTFDDFEDLGQWDAVVGELEADTERAFEGTQSARLRSSDDDEQVMIRRELAEPIDVRGAAPALALAADDMANPVIHLRDESGDTLQYKQHVRDYYPFIRRNFGHTAISGDPDLSAITEIAVSDWSGDQGRDVWIDDLHFVPRITEGRVLLQFQGGFETDYTLAYPILEEYGLEASTFVATDRIRPTESAEGDRLTEAQLAELVDAGWSLGTVGARHQHLRDVDSDRLESDILSPLEWFDERGYDDARYFAFPGGQFDQEMLDIVGDHYDLGFSGRHRAQAYATSPLTITRISGGVDRRNLTAEQMIDAIDWTATHGGLTTITIYEMDDEDADALEETAAHLSDLVDAGEIELITPAEIADGFVYRERE</sequence>
<protein>
    <recommendedName>
        <fullName evidence="4">NodB homology domain-containing protein</fullName>
    </recommendedName>
</protein>
<dbReference type="GO" id="GO:0016810">
    <property type="term" value="F:hydrolase activity, acting on carbon-nitrogen (but not peptide) bonds"/>
    <property type="evidence" value="ECO:0007669"/>
    <property type="project" value="InterPro"/>
</dbReference>
<dbReference type="OrthoDB" id="10436at2157"/>
<dbReference type="PANTHER" id="PTHR34216:SF3">
    <property type="entry name" value="POLY-BETA-1,6-N-ACETYL-D-GLUCOSAMINE N-DEACETYLASE"/>
    <property type="match status" value="1"/>
</dbReference>
<dbReference type="RefSeq" id="WP_087714888.1">
    <property type="nucleotide sequence ID" value="NZ_MWPH01000002.1"/>
</dbReference>
<dbReference type="InterPro" id="IPR011330">
    <property type="entry name" value="Glyco_hydro/deAcase_b/a-brl"/>
</dbReference>
<dbReference type="Pfam" id="PF01522">
    <property type="entry name" value="Polysacc_deac_1"/>
    <property type="match status" value="1"/>
</dbReference>
<proteinExistence type="predicted"/>
<dbReference type="CDD" id="cd10970">
    <property type="entry name" value="CE4_DAC_u1_6s"/>
    <property type="match status" value="1"/>
</dbReference>
<keyword evidence="2" id="KW-0732">Signal</keyword>
<feature type="compositionally biased region" description="Acidic residues" evidence="3">
    <location>
        <begin position="33"/>
        <end position="61"/>
    </location>
</feature>
<dbReference type="SUPFAM" id="SSF88713">
    <property type="entry name" value="Glycoside hydrolase/deacetylase"/>
    <property type="match status" value="1"/>
</dbReference>
<dbReference type="Gene3D" id="3.20.20.370">
    <property type="entry name" value="Glycoside hydrolase/deacetylase"/>
    <property type="match status" value="1"/>
</dbReference>
<keyword evidence="6" id="KW-1185">Reference proteome</keyword>
<evidence type="ECO:0000313" key="5">
    <source>
        <dbReference type="EMBL" id="OVE85117.1"/>
    </source>
</evidence>
<dbReference type="InterPro" id="IPR002509">
    <property type="entry name" value="NODB_dom"/>
</dbReference>
<dbReference type="GO" id="GO:0005576">
    <property type="term" value="C:extracellular region"/>
    <property type="evidence" value="ECO:0007669"/>
    <property type="project" value="UniProtKB-SubCell"/>
</dbReference>
<name>A0A202EA66_9EURY</name>
<dbReference type="AlphaFoldDB" id="A0A202EA66"/>
<evidence type="ECO:0000259" key="4">
    <source>
        <dbReference type="PROSITE" id="PS51677"/>
    </source>
</evidence>
<comment type="caution">
    <text evidence="5">The sequence shown here is derived from an EMBL/GenBank/DDBJ whole genome shotgun (WGS) entry which is preliminary data.</text>
</comment>
<gene>
    <name evidence="5" type="ORF">B2G88_12295</name>
</gene>